<reference evidence="1 2" key="1">
    <citation type="journal article" date="2014" name="PLoS Genet.">
        <title>Phylogenetically driven sequencing of extremely halophilic archaea reveals strategies for static and dynamic osmo-response.</title>
        <authorList>
            <person name="Becker E.A."/>
            <person name="Seitzer P.M."/>
            <person name="Tritt A."/>
            <person name="Larsen D."/>
            <person name="Krusor M."/>
            <person name="Yao A.I."/>
            <person name="Wu D."/>
            <person name="Madern D."/>
            <person name="Eisen J.A."/>
            <person name="Darling A.E."/>
            <person name="Facciotti M.T."/>
        </authorList>
    </citation>
    <scope>NUCLEOTIDE SEQUENCE [LARGE SCALE GENOMIC DNA]</scope>
    <source>
        <strain evidence="1 2">JCM 14978</strain>
    </source>
</reference>
<dbReference type="EMBL" id="AOJH01000072">
    <property type="protein sequence ID" value="EMA61580.1"/>
    <property type="molecule type" value="Genomic_DNA"/>
</dbReference>
<organism evidence="1 2">
    <name type="scientific">Halorubrum kocurii JCM 14978</name>
    <dbReference type="NCBI Taxonomy" id="1230456"/>
    <lineage>
        <taxon>Archaea</taxon>
        <taxon>Methanobacteriati</taxon>
        <taxon>Methanobacteriota</taxon>
        <taxon>Stenosarchaea group</taxon>
        <taxon>Halobacteria</taxon>
        <taxon>Halobacteriales</taxon>
        <taxon>Haloferacaceae</taxon>
        <taxon>Halorubrum</taxon>
    </lineage>
</organism>
<dbReference type="InterPro" id="IPR057175">
    <property type="entry name" value="DUF7853"/>
</dbReference>
<comment type="caution">
    <text evidence="1">The sequence shown here is derived from an EMBL/GenBank/DDBJ whole genome shotgun (WGS) entry which is preliminary data.</text>
</comment>
<dbReference type="Pfam" id="PF25251">
    <property type="entry name" value="DUF7853"/>
    <property type="match status" value="1"/>
</dbReference>
<keyword evidence="2" id="KW-1185">Reference proteome</keyword>
<dbReference type="AlphaFoldDB" id="M0NYG0"/>
<dbReference type="OrthoDB" id="205738at2157"/>
<protein>
    <submittedName>
        <fullName evidence="1">Uncharacterized protein</fullName>
    </submittedName>
</protein>
<proteinExistence type="predicted"/>
<dbReference type="RefSeq" id="WP_008849070.1">
    <property type="nucleotide sequence ID" value="NZ_AOJH01000072.1"/>
</dbReference>
<evidence type="ECO:0000313" key="2">
    <source>
        <dbReference type="Proteomes" id="UP000011546"/>
    </source>
</evidence>
<dbReference type="Proteomes" id="UP000011546">
    <property type="component" value="Unassembled WGS sequence"/>
</dbReference>
<sequence length="107" mass="11303">MVPPTTGNPIPLSLSREEAWVAHAALLDAGAAAVDDGDDAPPQCRPIRRIERDRALTPDGAALLRDALIDYLGDAPVRDRAPGRALLRRIDDAVDADRSASPADSNA</sequence>
<dbReference type="PATRIC" id="fig|1230456.3.peg.2369"/>
<accession>M0NYG0</accession>
<evidence type="ECO:0000313" key="1">
    <source>
        <dbReference type="EMBL" id="EMA61580.1"/>
    </source>
</evidence>
<gene>
    <name evidence="1" type="ORF">C468_11935</name>
</gene>
<name>M0NYG0_9EURY</name>